<keyword evidence="7" id="KW-0472">Membrane</keyword>
<reference evidence="9" key="1">
    <citation type="journal article" date="2017" name="Gigascience">
        <title>The genome draft of coconut (Cocos nucifera).</title>
        <authorList>
            <person name="Xiao Y."/>
            <person name="Xu P."/>
            <person name="Fan H."/>
            <person name="Baudouin L."/>
            <person name="Xia W."/>
            <person name="Bocs S."/>
            <person name="Xu J."/>
            <person name="Li Q."/>
            <person name="Guo A."/>
            <person name="Zhou L."/>
            <person name="Li J."/>
            <person name="Wu Y."/>
            <person name="Ma Z."/>
            <person name="Armero A."/>
            <person name="Issali A.E."/>
            <person name="Liu N."/>
            <person name="Peng M."/>
            <person name="Yang Y."/>
        </authorList>
    </citation>
    <scope>NUCLEOTIDE SEQUENCE</scope>
    <source>
        <tissue evidence="9">Spear leaf of Hainan Tall coconut</tissue>
    </source>
</reference>
<dbReference type="EMBL" id="CM017879">
    <property type="protein sequence ID" value="KAG1358654.1"/>
    <property type="molecule type" value="Genomic_DNA"/>
</dbReference>
<evidence type="ECO:0000256" key="5">
    <source>
        <dbReference type="ARBA" id="ARBA00022806"/>
    </source>
</evidence>
<dbReference type="InterPro" id="IPR027417">
    <property type="entry name" value="P-loop_NTPase"/>
</dbReference>
<dbReference type="GO" id="GO:0005524">
    <property type="term" value="F:ATP binding"/>
    <property type="evidence" value="ECO:0007669"/>
    <property type="project" value="UniProtKB-KW"/>
</dbReference>
<dbReference type="AlphaFoldDB" id="A0A8K0IGQ7"/>
<evidence type="ECO:0000256" key="2">
    <source>
        <dbReference type="ARBA" id="ARBA00022490"/>
    </source>
</evidence>
<reference evidence="9" key="2">
    <citation type="submission" date="2019-07" db="EMBL/GenBank/DDBJ databases">
        <authorList>
            <person name="Yang Y."/>
            <person name="Bocs S."/>
            <person name="Baudouin L."/>
        </authorList>
    </citation>
    <scope>NUCLEOTIDE SEQUENCE</scope>
    <source>
        <tissue evidence="9">Spear leaf of Hainan Tall coconut</tissue>
    </source>
</reference>
<dbReference type="GO" id="GO:0005694">
    <property type="term" value="C:chromosome"/>
    <property type="evidence" value="ECO:0007669"/>
    <property type="project" value="UniProtKB-ARBA"/>
</dbReference>
<dbReference type="GO" id="GO:0005737">
    <property type="term" value="C:cytoplasm"/>
    <property type="evidence" value="ECO:0007669"/>
    <property type="project" value="UniProtKB-SubCell"/>
</dbReference>
<evidence type="ECO:0000256" key="3">
    <source>
        <dbReference type="ARBA" id="ARBA00022741"/>
    </source>
</evidence>
<gene>
    <name evidence="9" type="ORF">COCNU_08G001000</name>
</gene>
<dbReference type="PANTHER" id="PTHR45418">
    <property type="entry name" value="CANCER/TESTIS ANTIGEN 55"/>
    <property type="match status" value="1"/>
</dbReference>
<dbReference type="GO" id="GO:0004386">
    <property type="term" value="F:helicase activity"/>
    <property type="evidence" value="ECO:0007669"/>
    <property type="project" value="UniProtKB-KW"/>
</dbReference>
<dbReference type="InterPro" id="IPR047187">
    <property type="entry name" value="SF1_C_Upf1"/>
</dbReference>
<evidence type="ECO:0000256" key="1">
    <source>
        <dbReference type="ARBA" id="ARBA00004496"/>
    </source>
</evidence>
<evidence type="ECO:0000313" key="9">
    <source>
        <dbReference type="EMBL" id="KAG1358654.1"/>
    </source>
</evidence>
<organism evidence="9 10">
    <name type="scientific">Cocos nucifera</name>
    <name type="common">Coconut palm</name>
    <dbReference type="NCBI Taxonomy" id="13894"/>
    <lineage>
        <taxon>Eukaryota</taxon>
        <taxon>Viridiplantae</taxon>
        <taxon>Streptophyta</taxon>
        <taxon>Embryophyta</taxon>
        <taxon>Tracheophyta</taxon>
        <taxon>Spermatophyta</taxon>
        <taxon>Magnoliopsida</taxon>
        <taxon>Liliopsida</taxon>
        <taxon>Arecaceae</taxon>
        <taxon>Arecoideae</taxon>
        <taxon>Cocoseae</taxon>
        <taxon>Attaleinae</taxon>
        <taxon>Cocos</taxon>
    </lineage>
</organism>
<dbReference type="Gene3D" id="3.40.50.300">
    <property type="entry name" value="P-loop containing nucleotide triphosphate hydrolases"/>
    <property type="match status" value="1"/>
</dbReference>
<dbReference type="CDD" id="cd18808">
    <property type="entry name" value="SF1_C_Upf1"/>
    <property type="match status" value="1"/>
</dbReference>
<name>A0A8K0IGQ7_COCNU</name>
<feature type="domain" description="DNA2/NAM7 helicase-like C-terminal" evidence="8">
    <location>
        <begin position="19"/>
        <end position="220"/>
    </location>
</feature>
<evidence type="ECO:0000256" key="7">
    <source>
        <dbReference type="SAM" id="Phobius"/>
    </source>
</evidence>
<accession>A0A8K0IGQ7</accession>
<keyword evidence="4" id="KW-0378">Hydrolase</keyword>
<proteinExistence type="predicted"/>
<keyword evidence="2" id="KW-0963">Cytoplasm</keyword>
<dbReference type="SUPFAM" id="SSF52540">
    <property type="entry name" value="P-loop containing nucleoside triphosphate hydrolases"/>
    <property type="match status" value="1"/>
</dbReference>
<dbReference type="Pfam" id="PF13087">
    <property type="entry name" value="AAA_12"/>
    <property type="match status" value="1"/>
</dbReference>
<comment type="subcellular location">
    <subcellularLocation>
        <location evidence="1">Cytoplasm</location>
    </subcellularLocation>
</comment>
<evidence type="ECO:0000313" key="10">
    <source>
        <dbReference type="Proteomes" id="UP000797356"/>
    </source>
</evidence>
<feature type="transmembrane region" description="Helical" evidence="7">
    <location>
        <begin position="213"/>
        <end position="235"/>
    </location>
</feature>
<dbReference type="InterPro" id="IPR041679">
    <property type="entry name" value="DNA2/NAM7-like_C"/>
</dbReference>
<dbReference type="PANTHER" id="PTHR45418:SF1">
    <property type="entry name" value="CANCER_TESTIS ANTIGEN 55"/>
    <property type="match status" value="1"/>
</dbReference>
<dbReference type="Proteomes" id="UP000797356">
    <property type="component" value="Chromosome 8"/>
</dbReference>
<keyword evidence="5 9" id="KW-0347">Helicase</keyword>
<dbReference type="GO" id="GO:0016787">
    <property type="term" value="F:hydrolase activity"/>
    <property type="evidence" value="ECO:0007669"/>
    <property type="project" value="UniProtKB-KW"/>
</dbReference>
<dbReference type="FunFam" id="3.40.50.300:FF:000326">
    <property type="entry name" value="P-loop containing nucleoside triphosphate hydrolase"/>
    <property type="match status" value="1"/>
</dbReference>
<keyword evidence="10" id="KW-1185">Reference proteome</keyword>
<evidence type="ECO:0000259" key="8">
    <source>
        <dbReference type="Pfam" id="PF13087"/>
    </source>
</evidence>
<keyword evidence="7" id="KW-0812">Transmembrane</keyword>
<dbReference type="OrthoDB" id="6513042at2759"/>
<keyword evidence="6" id="KW-0067">ATP-binding</keyword>
<protein>
    <submittedName>
        <fullName evidence="9">Putative RNA helicase SDE3</fullName>
    </submittedName>
</protein>
<keyword evidence="3" id="KW-0547">Nucleotide-binding</keyword>
<comment type="caution">
    <text evidence="9">The sequence shown here is derived from an EMBL/GenBank/DDBJ whole genome shotgun (WGS) entry which is preliminary data.</text>
</comment>
<sequence length="236" mass="26905">MQLGPVIHSKDAESCGLGKSYLERLFECVYYESGDENYATKLLRNYRCHAAILKLPSRLFYKNELIACKEEKASTIYDSVGLPNKAFPVLFIGIQGYDEREGSNPSWFNRIEASKVIEIAKKLMRNTDIDETAIGIITPYRRQVLKLRKAFELLEMPDLKVGSVEQFQGQEKQIIIISTIRSTVKHNEFDRMHSLGFLSNPRRFNVAITRARSLVIVVGNLHIIAKVLLILLTTIV</sequence>
<evidence type="ECO:0000256" key="6">
    <source>
        <dbReference type="ARBA" id="ARBA00022840"/>
    </source>
</evidence>
<evidence type="ECO:0000256" key="4">
    <source>
        <dbReference type="ARBA" id="ARBA00022801"/>
    </source>
</evidence>
<keyword evidence="7" id="KW-1133">Transmembrane helix</keyword>